<evidence type="ECO:0000313" key="4">
    <source>
        <dbReference type="EMBL" id="RGS49113.1"/>
    </source>
</evidence>
<dbReference type="InterPro" id="IPR018228">
    <property type="entry name" value="DNase_TatD-rel_CS"/>
</dbReference>
<evidence type="ECO:0000256" key="3">
    <source>
        <dbReference type="PIRSR" id="PIRSR005902-1"/>
    </source>
</evidence>
<proteinExistence type="inferred from homology"/>
<comment type="caution">
    <text evidence="4">The sequence shown here is derived from an EMBL/GenBank/DDBJ whole genome shotgun (WGS) entry which is preliminary data.</text>
</comment>
<reference evidence="4 5" key="1">
    <citation type="submission" date="2018-08" db="EMBL/GenBank/DDBJ databases">
        <title>A genome reference for cultivated species of the human gut microbiota.</title>
        <authorList>
            <person name="Zou Y."/>
            <person name="Xue W."/>
            <person name="Luo G."/>
        </authorList>
    </citation>
    <scope>NUCLEOTIDE SEQUENCE [LARGE SCALE GENOMIC DNA]</scope>
    <source>
        <strain evidence="4 5">AF22-1</strain>
    </source>
</reference>
<dbReference type="SUPFAM" id="SSF51556">
    <property type="entry name" value="Metallo-dependent hydrolases"/>
    <property type="match status" value="1"/>
</dbReference>
<dbReference type="GO" id="GO:0046872">
    <property type="term" value="F:metal ion binding"/>
    <property type="evidence" value="ECO:0007669"/>
    <property type="project" value="UniProtKB-KW"/>
</dbReference>
<dbReference type="InterPro" id="IPR001130">
    <property type="entry name" value="TatD-like"/>
</dbReference>
<gene>
    <name evidence="4" type="ORF">DWX90_01335</name>
</gene>
<dbReference type="EMBL" id="QRVN01000001">
    <property type="protein sequence ID" value="RGS49113.1"/>
    <property type="molecule type" value="Genomic_DNA"/>
</dbReference>
<organism evidence="4 5">
    <name type="scientific">Segatella copri</name>
    <dbReference type="NCBI Taxonomy" id="165179"/>
    <lineage>
        <taxon>Bacteria</taxon>
        <taxon>Pseudomonadati</taxon>
        <taxon>Bacteroidota</taxon>
        <taxon>Bacteroidia</taxon>
        <taxon>Bacteroidales</taxon>
        <taxon>Prevotellaceae</taxon>
        <taxon>Segatella</taxon>
    </lineage>
</organism>
<dbReference type="PANTHER" id="PTHR46124">
    <property type="entry name" value="D-AMINOACYL-TRNA DEACYLASE"/>
    <property type="match status" value="1"/>
</dbReference>
<dbReference type="Proteomes" id="UP000286113">
    <property type="component" value="Unassembled WGS sequence"/>
</dbReference>
<name>A0AA92TP33_9BACT</name>
<comment type="similarity">
    <text evidence="1">Belongs to the metallo-dependent hydrolases superfamily. TatD-type hydrolase family.</text>
</comment>
<protein>
    <submittedName>
        <fullName evidence="4">TatD family deoxyribonuclease</fullName>
    </submittedName>
</protein>
<keyword evidence="3" id="KW-0479">Metal-binding</keyword>
<feature type="binding site" evidence="3">
    <location>
        <position position="121"/>
    </location>
    <ligand>
        <name>a divalent metal cation</name>
        <dbReference type="ChEBI" id="CHEBI:60240"/>
        <label>2</label>
    </ligand>
</feature>
<dbReference type="NCBIfam" id="NF041926">
    <property type="entry name" value="QatD"/>
    <property type="match status" value="1"/>
</dbReference>
<feature type="binding site" evidence="3">
    <location>
        <position position="9"/>
    </location>
    <ligand>
        <name>a divalent metal cation</name>
        <dbReference type="ChEBI" id="CHEBI:60240"/>
        <label>1</label>
    </ligand>
</feature>
<dbReference type="Gene3D" id="3.20.20.140">
    <property type="entry name" value="Metal-dependent hydrolases"/>
    <property type="match status" value="1"/>
</dbReference>
<dbReference type="PROSITE" id="PS01137">
    <property type="entry name" value="TATD_1"/>
    <property type="match status" value="1"/>
</dbReference>
<feature type="binding site" evidence="3">
    <location>
        <position position="144"/>
    </location>
    <ligand>
        <name>a divalent metal cation</name>
        <dbReference type="ChEBI" id="CHEBI:60240"/>
        <label>2</label>
    </ligand>
</feature>
<feature type="binding site" evidence="3">
    <location>
        <position position="85"/>
    </location>
    <ligand>
        <name>a divalent metal cation</name>
        <dbReference type="ChEBI" id="CHEBI:60240"/>
        <label>1</label>
    </ligand>
</feature>
<keyword evidence="2" id="KW-0378">Hydrolase</keyword>
<dbReference type="GO" id="GO:0016788">
    <property type="term" value="F:hydrolase activity, acting on ester bonds"/>
    <property type="evidence" value="ECO:0007669"/>
    <property type="project" value="InterPro"/>
</dbReference>
<feature type="binding site" evidence="3">
    <location>
        <position position="192"/>
    </location>
    <ligand>
        <name>a divalent metal cation</name>
        <dbReference type="ChEBI" id="CHEBI:60240"/>
        <label>1</label>
    </ligand>
</feature>
<feature type="binding site" evidence="3">
    <location>
        <position position="7"/>
    </location>
    <ligand>
        <name>a divalent metal cation</name>
        <dbReference type="ChEBI" id="CHEBI:60240"/>
        <label>1</label>
    </ligand>
</feature>
<dbReference type="PIRSF" id="PIRSF005902">
    <property type="entry name" value="DNase_TatD"/>
    <property type="match status" value="1"/>
</dbReference>
<evidence type="ECO:0000256" key="2">
    <source>
        <dbReference type="ARBA" id="ARBA00022801"/>
    </source>
</evidence>
<evidence type="ECO:0000313" key="5">
    <source>
        <dbReference type="Proteomes" id="UP000286113"/>
    </source>
</evidence>
<accession>A0AA92TP33</accession>
<dbReference type="Pfam" id="PF01026">
    <property type="entry name" value="TatD_DNase"/>
    <property type="match status" value="1"/>
</dbReference>
<dbReference type="PANTHER" id="PTHR46124:SF2">
    <property type="entry name" value="D-AMINOACYL-TRNA DEACYLASE"/>
    <property type="match status" value="1"/>
</dbReference>
<dbReference type="InterPro" id="IPR032466">
    <property type="entry name" value="Metal_Hydrolase"/>
</dbReference>
<sequence>MRLYDTHFHLDLQKNVKAAIEEISANKIYTIAMTNLPVLYEKEQKEYEDSYIRIALGFHPELIGEYKKYIPMMWEKLPNARYVGEVGLDFSDSTYKKEQLAFFEELIEKCREDKNKILSIHSRKAEIEVLNCLRGRISFKPILHWYTGNIKNIEDAVDIGCYFSINLKMMQTIKFKKMVEIIPLNRILLETDSPFGSNTQAHSNMLIQTTSMLANIFNMKKDDVEQTLWNNFQALLKKI</sequence>
<dbReference type="AlphaFoldDB" id="A0AA92TP33"/>
<evidence type="ECO:0000256" key="1">
    <source>
        <dbReference type="ARBA" id="ARBA00009275"/>
    </source>
</evidence>
<dbReference type="InterPro" id="IPR049677">
    <property type="entry name" value="QatD"/>
</dbReference>